<proteinExistence type="predicted"/>
<sequence>MSIEWLLLVRPTRCADSVFKFAKRCRIGDGFARFYDVLPNRCLVRLRSGFDSAHEQACRRTDKLEHHDDAGIATIIGGNLRAFNECQKECRTKCGHCPVCGHDRCVMQAAA</sequence>
<comment type="caution">
    <text evidence="1">The sequence shown here is derived from an EMBL/GenBank/DDBJ whole genome shotgun (WGS) entry which is preliminary data.</text>
</comment>
<reference evidence="1" key="1">
    <citation type="submission" date="2016-12" db="EMBL/GenBank/DDBJ databases">
        <authorList>
            <person name="Moulin L."/>
        </authorList>
    </citation>
    <scope>NUCLEOTIDE SEQUENCE [LARGE SCALE GENOMIC DNA]</scope>
    <source>
        <strain evidence="1">STM 7183</strain>
    </source>
</reference>
<dbReference type="AlphaFoldDB" id="A0A1N7RX12"/>
<organism evidence="1 2">
    <name type="scientific">Paraburkholderia piptadeniae</name>
    <dbReference type="NCBI Taxonomy" id="1701573"/>
    <lineage>
        <taxon>Bacteria</taxon>
        <taxon>Pseudomonadati</taxon>
        <taxon>Pseudomonadota</taxon>
        <taxon>Betaproteobacteria</taxon>
        <taxon>Burkholderiales</taxon>
        <taxon>Burkholderiaceae</taxon>
        <taxon>Paraburkholderia</taxon>
    </lineage>
</organism>
<keyword evidence="2" id="KW-1185">Reference proteome</keyword>
<name>A0A1N7RX12_9BURK</name>
<evidence type="ECO:0000313" key="2">
    <source>
        <dbReference type="Proteomes" id="UP000195569"/>
    </source>
</evidence>
<gene>
    <name evidence="1" type="ORF">BN2476_230132</name>
</gene>
<dbReference type="Proteomes" id="UP000195569">
    <property type="component" value="Unassembled WGS sequence"/>
</dbReference>
<evidence type="ECO:0000313" key="1">
    <source>
        <dbReference type="EMBL" id="SIT39638.1"/>
    </source>
</evidence>
<dbReference type="EMBL" id="CYGY02000023">
    <property type="protein sequence ID" value="SIT39638.1"/>
    <property type="molecule type" value="Genomic_DNA"/>
</dbReference>
<accession>A0A1N7RX12</accession>
<protein>
    <submittedName>
        <fullName evidence="1">Uncharacterized protein</fullName>
    </submittedName>
</protein>